<sequence length="489" mass="54821">MESDFEVSLVSPRNYFLFTPLLPGLTTGTLNDRTIVTSIRHLIKKVKPQISYYEASCTSIDPEAQQVECQDISGIQGSVSKFKLPYDYLVMAVGSQPATFGTPGVRQYAHFLKTVEDAQAIRSKIIDCFESANIPGQPDSEKKRLLSFVVVGGGPTGCEFAGELHDLIEKDVRKYYAHLLPYVSVHLVQSQDKVLNTFDKKISEFVEKKFSRDHITLHTDSRVKEVKPNELVVYEKKNGSDITLPFGLCVWSTGIEPIPLVKQVRDSLKDKGQTNTRALVVDDNLQVKGAKNIFAIGDCSTIERKHLKEHLGEMFQQADVDGNGELSWKEFHHFLDTVSKKYPQLEVYNGRVLEIFKEMDVDKSGSLSHEEFKHLLEKADSEVTVLPSTAQVASQQGQYLATLLNTLAKDPKADISATPFRYHHRGSFASIGGSEAVGEVPGMLEGGGFQVWLMWRGIYLSKQFSITNKVLLSFDWVRTTLFGRDVSRF</sequence>
<dbReference type="GO" id="GO:0003954">
    <property type="term" value="F:NADH dehydrogenase activity"/>
    <property type="evidence" value="ECO:0007669"/>
    <property type="project" value="InterPro"/>
</dbReference>
<dbReference type="InterPro" id="IPR036188">
    <property type="entry name" value="FAD/NAD-bd_sf"/>
</dbReference>
<dbReference type="SUPFAM" id="SSF47473">
    <property type="entry name" value="EF-hand"/>
    <property type="match status" value="1"/>
</dbReference>
<dbReference type="CDD" id="cd00051">
    <property type="entry name" value="EFh"/>
    <property type="match status" value="1"/>
</dbReference>
<evidence type="ECO:0000256" key="8">
    <source>
        <dbReference type="ARBA" id="ARBA00023027"/>
    </source>
</evidence>
<dbReference type="Pfam" id="PF13499">
    <property type="entry name" value="EF-hand_7"/>
    <property type="match status" value="1"/>
</dbReference>
<dbReference type="PRINTS" id="PR00368">
    <property type="entry name" value="FADPNR"/>
</dbReference>
<dbReference type="Gene3D" id="3.50.50.100">
    <property type="match status" value="2"/>
</dbReference>
<organism evidence="10">
    <name type="scientific">Arcella intermedia</name>
    <dbReference type="NCBI Taxonomy" id="1963864"/>
    <lineage>
        <taxon>Eukaryota</taxon>
        <taxon>Amoebozoa</taxon>
        <taxon>Tubulinea</taxon>
        <taxon>Elardia</taxon>
        <taxon>Arcellinida</taxon>
        <taxon>Sphaerothecina</taxon>
        <taxon>Arcellidae</taxon>
        <taxon>Arcella</taxon>
    </lineage>
</organism>
<keyword evidence="8" id="KW-0520">NAD</keyword>
<keyword evidence="6" id="KW-0809">Transit peptide</keyword>
<dbReference type="InterPro" id="IPR018247">
    <property type="entry name" value="EF_Hand_1_Ca_BS"/>
</dbReference>
<feature type="domain" description="EF-hand" evidence="9">
    <location>
        <begin position="306"/>
        <end position="341"/>
    </location>
</feature>
<dbReference type="AlphaFoldDB" id="A0A6B2L1N3"/>
<dbReference type="PROSITE" id="PS50222">
    <property type="entry name" value="EF_HAND_2"/>
    <property type="match status" value="2"/>
</dbReference>
<dbReference type="SMART" id="SM00054">
    <property type="entry name" value="EFh"/>
    <property type="match status" value="2"/>
</dbReference>
<dbReference type="GO" id="GO:0005743">
    <property type="term" value="C:mitochondrial inner membrane"/>
    <property type="evidence" value="ECO:0007669"/>
    <property type="project" value="UniProtKB-SubCell"/>
</dbReference>
<name>A0A6B2L1N3_9EUKA</name>
<keyword evidence="5" id="KW-0106">Calcium</keyword>
<evidence type="ECO:0000256" key="5">
    <source>
        <dbReference type="ARBA" id="ARBA00022837"/>
    </source>
</evidence>
<evidence type="ECO:0000313" key="10">
    <source>
        <dbReference type="EMBL" id="NDV30892.1"/>
    </source>
</evidence>
<keyword evidence="3" id="KW-0285">Flavoprotein</keyword>
<comment type="subcellular location">
    <subcellularLocation>
        <location evidence="1">Mitochondrion inner membrane</location>
        <topology evidence="1">Peripheral membrane protein</topology>
        <orientation evidence="1">Intermembrane side</orientation>
    </subcellularLocation>
</comment>
<dbReference type="EMBL" id="GIBP01001923">
    <property type="protein sequence ID" value="NDV30892.1"/>
    <property type="molecule type" value="Transcribed_RNA"/>
</dbReference>
<reference evidence="10" key="1">
    <citation type="journal article" date="2020" name="J. Eukaryot. Microbiol.">
        <title>De novo Sequencing, Assembly and Annotation of the Transcriptome for the Free-Living Testate Amoeba Arcella intermedia.</title>
        <authorList>
            <person name="Ribeiro G.M."/>
            <person name="Porfirio-Sousa A.L."/>
            <person name="Maurer-Alcala X.X."/>
            <person name="Katz L.A."/>
            <person name="Lahr D.J.G."/>
        </authorList>
    </citation>
    <scope>NUCLEOTIDE SEQUENCE</scope>
</reference>
<keyword evidence="4" id="KW-0274">FAD</keyword>
<dbReference type="InterPro" id="IPR011992">
    <property type="entry name" value="EF-hand-dom_pair"/>
</dbReference>
<dbReference type="InterPro" id="IPR045024">
    <property type="entry name" value="NDH-2"/>
</dbReference>
<protein>
    <recommendedName>
        <fullName evidence="9">EF-hand domain-containing protein</fullName>
    </recommendedName>
</protein>
<accession>A0A6B2L1N3</accession>
<feature type="domain" description="EF-hand" evidence="9">
    <location>
        <begin position="347"/>
        <end position="382"/>
    </location>
</feature>
<comment type="similarity">
    <text evidence="2">Belongs to the NADH dehydrogenase family.</text>
</comment>
<evidence type="ECO:0000256" key="7">
    <source>
        <dbReference type="ARBA" id="ARBA00023002"/>
    </source>
</evidence>
<dbReference type="InterPro" id="IPR054585">
    <property type="entry name" value="NDH2-like_C"/>
</dbReference>
<dbReference type="InterPro" id="IPR002048">
    <property type="entry name" value="EF_hand_dom"/>
</dbReference>
<evidence type="ECO:0000256" key="3">
    <source>
        <dbReference type="ARBA" id="ARBA00022630"/>
    </source>
</evidence>
<dbReference type="GO" id="GO:0005509">
    <property type="term" value="F:calcium ion binding"/>
    <property type="evidence" value="ECO:0007669"/>
    <property type="project" value="InterPro"/>
</dbReference>
<evidence type="ECO:0000256" key="1">
    <source>
        <dbReference type="ARBA" id="ARBA00004137"/>
    </source>
</evidence>
<evidence type="ECO:0000256" key="4">
    <source>
        <dbReference type="ARBA" id="ARBA00022827"/>
    </source>
</evidence>
<keyword evidence="7" id="KW-0560">Oxidoreductase</keyword>
<proteinExistence type="inferred from homology"/>
<evidence type="ECO:0000256" key="6">
    <source>
        <dbReference type="ARBA" id="ARBA00022946"/>
    </source>
</evidence>
<dbReference type="PANTHER" id="PTHR43706:SF51">
    <property type="entry name" value="CALCIUM-BINDING EF-HAND DOMAIN-CONTAINING PROTEIN"/>
    <property type="match status" value="1"/>
</dbReference>
<evidence type="ECO:0000256" key="2">
    <source>
        <dbReference type="ARBA" id="ARBA00005272"/>
    </source>
</evidence>
<dbReference type="SUPFAM" id="SSF51905">
    <property type="entry name" value="FAD/NAD(P)-binding domain"/>
    <property type="match status" value="2"/>
</dbReference>
<dbReference type="InterPro" id="IPR023753">
    <property type="entry name" value="FAD/NAD-binding_dom"/>
</dbReference>
<dbReference type="Pfam" id="PF07992">
    <property type="entry name" value="Pyr_redox_2"/>
    <property type="match status" value="1"/>
</dbReference>
<evidence type="ECO:0000259" key="9">
    <source>
        <dbReference type="PROSITE" id="PS50222"/>
    </source>
</evidence>
<dbReference type="PANTHER" id="PTHR43706">
    <property type="entry name" value="NADH DEHYDROGENASE"/>
    <property type="match status" value="1"/>
</dbReference>
<dbReference type="PROSITE" id="PS00018">
    <property type="entry name" value="EF_HAND_1"/>
    <property type="match status" value="2"/>
</dbReference>
<dbReference type="Pfam" id="PF22366">
    <property type="entry name" value="NDH2_C"/>
    <property type="match status" value="1"/>
</dbReference>